<keyword evidence="1" id="KW-0732">Signal</keyword>
<dbReference type="AlphaFoldDB" id="A0A1I0I610"/>
<evidence type="ECO:0000313" key="2">
    <source>
        <dbReference type="EMBL" id="SET92116.1"/>
    </source>
</evidence>
<sequence length="198" mass="21484">MPMPLILRHSLFAICAALPAAVWADLPIREDDRDRIAHFDASFGHAIHQALSGGEPADIADLTGAMRGLPLPSPQGLQALSGDWSCQMMKLGGNLPLVVYQTFSCRISGTRFTKLTGSQRSTGTLHQDGDRLIYLGTAYIAGDTAPDYADLPDLVDPHATPQRVPDVGLVEVISPSRARIMFPDPHLESDLNLLYLTR</sequence>
<gene>
    <name evidence="2" type="ORF">SAMN04489858_11478</name>
</gene>
<evidence type="ECO:0000256" key="1">
    <source>
        <dbReference type="SAM" id="SignalP"/>
    </source>
</evidence>
<protein>
    <recommendedName>
        <fullName evidence="4">DUF4893 domain-containing protein</fullName>
    </recommendedName>
</protein>
<feature type="chain" id="PRO_5011497888" description="DUF4893 domain-containing protein" evidence="1">
    <location>
        <begin position="25"/>
        <end position="198"/>
    </location>
</feature>
<evidence type="ECO:0000313" key="3">
    <source>
        <dbReference type="Proteomes" id="UP000199180"/>
    </source>
</evidence>
<name>A0A1I0I610_9RHOB</name>
<dbReference type="Pfam" id="PF16233">
    <property type="entry name" value="DUF4893"/>
    <property type="match status" value="1"/>
</dbReference>
<proteinExistence type="predicted"/>
<feature type="signal peptide" evidence="1">
    <location>
        <begin position="1"/>
        <end position="24"/>
    </location>
</feature>
<keyword evidence="3" id="KW-1185">Reference proteome</keyword>
<dbReference type="STRING" id="364199.SAMN04489858_11478"/>
<accession>A0A1I0I610</accession>
<dbReference type="EMBL" id="FOHO01000014">
    <property type="protein sequence ID" value="SET92116.1"/>
    <property type="molecule type" value="Genomic_DNA"/>
</dbReference>
<dbReference type="InterPro" id="IPR032609">
    <property type="entry name" value="DUF4893"/>
</dbReference>
<dbReference type="RefSeq" id="WP_175479937.1">
    <property type="nucleotide sequence ID" value="NZ_FOHO01000014.1"/>
</dbReference>
<organism evidence="2 3">
    <name type="scientific">Paracoccus homiensis</name>
    <dbReference type="NCBI Taxonomy" id="364199"/>
    <lineage>
        <taxon>Bacteria</taxon>
        <taxon>Pseudomonadati</taxon>
        <taxon>Pseudomonadota</taxon>
        <taxon>Alphaproteobacteria</taxon>
        <taxon>Rhodobacterales</taxon>
        <taxon>Paracoccaceae</taxon>
        <taxon>Paracoccus</taxon>
    </lineage>
</organism>
<reference evidence="2 3" key="1">
    <citation type="submission" date="2016-10" db="EMBL/GenBank/DDBJ databases">
        <authorList>
            <person name="de Groot N.N."/>
        </authorList>
    </citation>
    <scope>NUCLEOTIDE SEQUENCE [LARGE SCALE GENOMIC DNA]</scope>
    <source>
        <strain evidence="2 3">DSM 17862</strain>
    </source>
</reference>
<dbReference type="Proteomes" id="UP000199180">
    <property type="component" value="Unassembled WGS sequence"/>
</dbReference>
<evidence type="ECO:0008006" key="4">
    <source>
        <dbReference type="Google" id="ProtNLM"/>
    </source>
</evidence>